<accession>A0ABD1BLA4</accession>
<proteinExistence type="predicted"/>
<reference evidence="2 3" key="1">
    <citation type="submission" date="2024-04" db="EMBL/GenBank/DDBJ databases">
        <title>Genome assembly C_amara_ONT_v2.</title>
        <authorList>
            <person name="Yant L."/>
            <person name="Moore C."/>
            <person name="Slenker M."/>
        </authorList>
    </citation>
    <scope>NUCLEOTIDE SEQUENCE [LARGE SCALE GENOMIC DNA]</scope>
    <source>
        <tissue evidence="2">Leaf</tissue>
    </source>
</reference>
<dbReference type="InterPro" id="IPR040256">
    <property type="entry name" value="At4g02000-like"/>
</dbReference>
<feature type="region of interest" description="Disordered" evidence="1">
    <location>
        <begin position="89"/>
        <end position="130"/>
    </location>
</feature>
<name>A0ABD1BLA4_CARAN</name>
<protein>
    <recommendedName>
        <fullName evidence="4">Zinc knuckle CX2CX4HX4C domain-containing protein</fullName>
    </recommendedName>
</protein>
<sequence>MTNFEVAKVFTIVDPRKNIPEAVNVQFDKGEVHRIRVFLPWLPPMCSHCQELGHSIKHCPIGLVSCLACKLTAHDRIFCLQSKKNIKTGPRNVTNSKRRNKRSITIPFAPLDNSASTSKQPRQSKDKKKFPIQTGGALVLDIGLNYLHKQSENQVKTVQGKGKDKAVASPSGFVLLRQGQTPLQMARLQIPQTVQMKIQRMSERRYLLRSFLKNRDA</sequence>
<dbReference type="AlphaFoldDB" id="A0ABD1BLA4"/>
<evidence type="ECO:0000256" key="1">
    <source>
        <dbReference type="SAM" id="MobiDB-lite"/>
    </source>
</evidence>
<dbReference type="Proteomes" id="UP001558713">
    <property type="component" value="Unassembled WGS sequence"/>
</dbReference>
<dbReference type="EMBL" id="JBANAX010000232">
    <property type="protein sequence ID" value="KAL1217984.1"/>
    <property type="molecule type" value="Genomic_DNA"/>
</dbReference>
<evidence type="ECO:0000313" key="2">
    <source>
        <dbReference type="EMBL" id="KAL1217984.1"/>
    </source>
</evidence>
<keyword evidence="3" id="KW-1185">Reference proteome</keyword>
<evidence type="ECO:0008006" key="4">
    <source>
        <dbReference type="Google" id="ProtNLM"/>
    </source>
</evidence>
<dbReference type="PANTHER" id="PTHR31286">
    <property type="entry name" value="GLYCINE-RICH CELL WALL STRUCTURAL PROTEIN 1.8-LIKE"/>
    <property type="match status" value="1"/>
</dbReference>
<comment type="caution">
    <text evidence="2">The sequence shown here is derived from an EMBL/GenBank/DDBJ whole genome shotgun (WGS) entry which is preliminary data.</text>
</comment>
<organism evidence="2 3">
    <name type="scientific">Cardamine amara subsp. amara</name>
    <dbReference type="NCBI Taxonomy" id="228776"/>
    <lineage>
        <taxon>Eukaryota</taxon>
        <taxon>Viridiplantae</taxon>
        <taxon>Streptophyta</taxon>
        <taxon>Embryophyta</taxon>
        <taxon>Tracheophyta</taxon>
        <taxon>Spermatophyta</taxon>
        <taxon>Magnoliopsida</taxon>
        <taxon>eudicotyledons</taxon>
        <taxon>Gunneridae</taxon>
        <taxon>Pentapetalae</taxon>
        <taxon>rosids</taxon>
        <taxon>malvids</taxon>
        <taxon>Brassicales</taxon>
        <taxon>Brassicaceae</taxon>
        <taxon>Cardamineae</taxon>
        <taxon>Cardamine</taxon>
    </lineage>
</organism>
<dbReference type="PANTHER" id="PTHR31286:SF55">
    <property type="entry name" value="DUF4283 DOMAIN-CONTAINING PROTEIN"/>
    <property type="match status" value="1"/>
</dbReference>
<gene>
    <name evidence="2" type="ORF">V5N11_030930</name>
</gene>
<evidence type="ECO:0000313" key="3">
    <source>
        <dbReference type="Proteomes" id="UP001558713"/>
    </source>
</evidence>